<reference evidence="2" key="1">
    <citation type="submission" date="2015-09" db="EMBL/GenBank/DDBJ databases">
        <title>Complete genome of Arthrobacter alpinus strain R3.8.</title>
        <authorList>
            <person name="See-Too W.S."/>
            <person name="Chan K.G."/>
        </authorList>
    </citation>
    <scope>NUCLEOTIDE SEQUENCE [LARGE SCALE GENOMIC DNA]</scope>
    <source>
        <strain evidence="2">R3.8</strain>
    </source>
</reference>
<dbReference type="KEGG" id="aaq:AOC05_04850"/>
<evidence type="ECO:0000313" key="1">
    <source>
        <dbReference type="EMBL" id="ALE91803.1"/>
    </source>
</evidence>
<gene>
    <name evidence="1" type="ORF">AOC05_04850</name>
</gene>
<accession>A0A0M4QP24</accession>
<evidence type="ECO:0008006" key="3">
    <source>
        <dbReference type="Google" id="ProtNLM"/>
    </source>
</evidence>
<dbReference type="EMBL" id="CP012677">
    <property type="protein sequence ID" value="ALE91803.1"/>
    <property type="molecule type" value="Genomic_DNA"/>
</dbReference>
<dbReference type="AlphaFoldDB" id="A0A0M4QP24"/>
<name>A0A0M4QP24_9MICC</name>
<evidence type="ECO:0000313" key="2">
    <source>
        <dbReference type="Proteomes" id="UP000062833"/>
    </source>
</evidence>
<sequence length="78" mass="8934">MHFSARFLRLKLTRRWLELDKKRAYTVQEAALAYGVSADVIRAHIKLGKLVAHYPTSRPIIGAEELNDWFEALPSEAP</sequence>
<dbReference type="PATRIC" id="fig|656366.3.peg.1045"/>
<proteinExistence type="predicted"/>
<dbReference type="Proteomes" id="UP000062833">
    <property type="component" value="Chromosome"/>
</dbReference>
<keyword evidence="2" id="KW-1185">Reference proteome</keyword>
<protein>
    <recommendedName>
        <fullName evidence="3">Helix-turn-helix domain-containing protein</fullName>
    </recommendedName>
</protein>
<organism evidence="1 2">
    <name type="scientific">Arthrobacter alpinus</name>
    <dbReference type="NCBI Taxonomy" id="656366"/>
    <lineage>
        <taxon>Bacteria</taxon>
        <taxon>Bacillati</taxon>
        <taxon>Actinomycetota</taxon>
        <taxon>Actinomycetes</taxon>
        <taxon>Micrococcales</taxon>
        <taxon>Micrococcaceae</taxon>
        <taxon>Arthrobacter</taxon>
    </lineage>
</organism>